<dbReference type="AlphaFoldDB" id="A0A2T0S0R5"/>
<dbReference type="Pfam" id="PF02817">
    <property type="entry name" value="E3_binding"/>
    <property type="match status" value="1"/>
</dbReference>
<comment type="similarity">
    <text evidence="2 7">Belongs to the 2-oxoacid dehydrogenase family.</text>
</comment>
<dbReference type="Gene3D" id="2.40.50.100">
    <property type="match status" value="1"/>
</dbReference>
<dbReference type="SUPFAM" id="SSF52777">
    <property type="entry name" value="CoA-dependent acyltransferases"/>
    <property type="match status" value="1"/>
</dbReference>
<evidence type="ECO:0000256" key="3">
    <source>
        <dbReference type="ARBA" id="ARBA00011484"/>
    </source>
</evidence>
<keyword evidence="5 7" id="KW-0450">Lipoyl</keyword>
<proteinExistence type="inferred from homology"/>
<evidence type="ECO:0000256" key="7">
    <source>
        <dbReference type="RuleBase" id="RU003423"/>
    </source>
</evidence>
<keyword evidence="6 7" id="KW-0012">Acyltransferase</keyword>
<dbReference type="InterPro" id="IPR050743">
    <property type="entry name" value="2-oxoacid_DH_E2_comp"/>
</dbReference>
<organism evidence="11 12">
    <name type="scientific">Aliiruegeria haliotis</name>
    <dbReference type="NCBI Taxonomy" id="1280846"/>
    <lineage>
        <taxon>Bacteria</taxon>
        <taxon>Pseudomonadati</taxon>
        <taxon>Pseudomonadota</taxon>
        <taxon>Alphaproteobacteria</taxon>
        <taxon>Rhodobacterales</taxon>
        <taxon>Roseobacteraceae</taxon>
        <taxon>Aliiruegeria</taxon>
    </lineage>
</organism>
<sequence length="392" mass="40420">MPSLGADMEAGTLVEWLVRPGDRVTRGDIVAVVETQKGAIEIEIFEDGIVHSLDVELGARLPVGAQLATILSDGEAPPSAPAAPIPDTPSCAAVAPEMSAPPPRPDTTAPVPTGFGIAASPAARHRAAECGLDLAGVTGRGPDGAILLADVEAAATGGTTKGTPRPAATSDAMAQMRKAIAAAMQRSKREIPHFQLAQTIDIHTASDWLAARNADVPPGERILLGTLFMKAAAVAAANVKEMNGHYEADGFRPAPGVNLGVAVALRGGGLVAPAIPDADRLPLPALMAAMKDLVSRARAMRLRSSELTTGTLTVSSLGETGADAMSGIIFPPQVALLGIGAPKLRPWVLDGTVVPRRLATFTLSADHRVSDGRQANRFLAEIETALQHPEAL</sequence>
<keyword evidence="11" id="KW-0670">Pyruvate</keyword>
<gene>
    <name evidence="11" type="ORF">CLV78_101997</name>
</gene>
<dbReference type="InterPro" id="IPR036625">
    <property type="entry name" value="E3-bd_dom_sf"/>
</dbReference>
<dbReference type="Pfam" id="PF00364">
    <property type="entry name" value="Biotin_lipoyl"/>
    <property type="match status" value="1"/>
</dbReference>
<dbReference type="SUPFAM" id="SSF51230">
    <property type="entry name" value="Single hybrid motif"/>
    <property type="match status" value="1"/>
</dbReference>
<evidence type="ECO:0000259" key="10">
    <source>
        <dbReference type="PROSITE" id="PS51826"/>
    </source>
</evidence>
<dbReference type="InterPro" id="IPR011053">
    <property type="entry name" value="Single_hybrid_motif"/>
</dbReference>
<evidence type="ECO:0000313" key="12">
    <source>
        <dbReference type="Proteomes" id="UP000239480"/>
    </source>
</evidence>
<dbReference type="Proteomes" id="UP000239480">
    <property type="component" value="Unassembled WGS sequence"/>
</dbReference>
<dbReference type="PROSITE" id="PS00189">
    <property type="entry name" value="LIPOYL"/>
    <property type="match status" value="1"/>
</dbReference>
<dbReference type="Pfam" id="PF00198">
    <property type="entry name" value="2-oxoacid_dh"/>
    <property type="match status" value="1"/>
</dbReference>
<dbReference type="InterPro" id="IPR003016">
    <property type="entry name" value="2-oxoA_DH_lipoyl-BS"/>
</dbReference>
<dbReference type="InterPro" id="IPR023213">
    <property type="entry name" value="CAT-like_dom_sf"/>
</dbReference>
<comment type="subunit">
    <text evidence="3">Forms a 24-polypeptide structural core with octahedral symmetry.</text>
</comment>
<dbReference type="EMBL" id="PVTD01000001">
    <property type="protein sequence ID" value="PRY26893.1"/>
    <property type="molecule type" value="Genomic_DNA"/>
</dbReference>
<reference evidence="11 12" key="1">
    <citation type="submission" date="2018-03" db="EMBL/GenBank/DDBJ databases">
        <title>Genomic Encyclopedia of Archaeal and Bacterial Type Strains, Phase II (KMG-II): from individual species to whole genera.</title>
        <authorList>
            <person name="Goeker M."/>
        </authorList>
    </citation>
    <scope>NUCLEOTIDE SEQUENCE [LARGE SCALE GENOMIC DNA]</scope>
    <source>
        <strain evidence="11 12">DSM 29328</strain>
    </source>
</reference>
<dbReference type="GO" id="GO:0031405">
    <property type="term" value="F:lipoic acid binding"/>
    <property type="evidence" value="ECO:0007669"/>
    <property type="project" value="TreeGrafter"/>
</dbReference>
<dbReference type="InterPro" id="IPR001078">
    <property type="entry name" value="2-oxoacid_DH_actylTfrase"/>
</dbReference>
<dbReference type="PANTHER" id="PTHR43178">
    <property type="entry name" value="DIHYDROLIPOAMIDE ACETYLTRANSFERASE COMPONENT OF PYRUVATE DEHYDROGENASE COMPLEX"/>
    <property type="match status" value="1"/>
</dbReference>
<dbReference type="EC" id="2.3.1.-" evidence="7"/>
<dbReference type="PROSITE" id="PS51826">
    <property type="entry name" value="PSBD"/>
    <property type="match status" value="1"/>
</dbReference>
<dbReference type="PANTHER" id="PTHR43178:SF5">
    <property type="entry name" value="LIPOAMIDE ACYLTRANSFERASE COMPONENT OF BRANCHED-CHAIN ALPHA-KETO ACID DEHYDROGENASE COMPLEX, MITOCHONDRIAL"/>
    <property type="match status" value="1"/>
</dbReference>
<keyword evidence="4 7" id="KW-0808">Transferase</keyword>
<keyword evidence="12" id="KW-1185">Reference proteome</keyword>
<feature type="region of interest" description="Disordered" evidence="8">
    <location>
        <begin position="73"/>
        <end position="106"/>
    </location>
</feature>
<dbReference type="GO" id="GO:0016407">
    <property type="term" value="F:acetyltransferase activity"/>
    <property type="evidence" value="ECO:0007669"/>
    <property type="project" value="TreeGrafter"/>
</dbReference>
<evidence type="ECO:0000256" key="5">
    <source>
        <dbReference type="ARBA" id="ARBA00022823"/>
    </source>
</evidence>
<evidence type="ECO:0000259" key="9">
    <source>
        <dbReference type="PROSITE" id="PS50968"/>
    </source>
</evidence>
<dbReference type="InterPro" id="IPR004167">
    <property type="entry name" value="PSBD"/>
</dbReference>
<protein>
    <recommendedName>
        <fullName evidence="7">Dihydrolipoamide acetyltransferase component of pyruvate dehydrogenase complex</fullName>
        <ecNumber evidence="7">2.3.1.-</ecNumber>
    </recommendedName>
</protein>
<accession>A0A2T0S0R5</accession>
<dbReference type="SUPFAM" id="SSF47005">
    <property type="entry name" value="Peripheral subunit-binding domain of 2-oxo acid dehydrogenase complex"/>
    <property type="match status" value="1"/>
</dbReference>
<evidence type="ECO:0000256" key="6">
    <source>
        <dbReference type="ARBA" id="ARBA00023315"/>
    </source>
</evidence>
<evidence type="ECO:0000256" key="4">
    <source>
        <dbReference type="ARBA" id="ARBA00022679"/>
    </source>
</evidence>
<dbReference type="Gene3D" id="3.30.559.10">
    <property type="entry name" value="Chloramphenicol acetyltransferase-like domain"/>
    <property type="match status" value="1"/>
</dbReference>
<dbReference type="InterPro" id="IPR000089">
    <property type="entry name" value="Biotin_lipoyl"/>
</dbReference>
<dbReference type="CDD" id="cd06849">
    <property type="entry name" value="lipoyl_domain"/>
    <property type="match status" value="1"/>
</dbReference>
<feature type="domain" description="Peripheral subunit-binding (PSBD)" evidence="10">
    <location>
        <begin position="118"/>
        <end position="155"/>
    </location>
</feature>
<evidence type="ECO:0000256" key="2">
    <source>
        <dbReference type="ARBA" id="ARBA00007317"/>
    </source>
</evidence>
<feature type="compositionally biased region" description="Pro residues" evidence="8">
    <location>
        <begin position="78"/>
        <end position="87"/>
    </location>
</feature>
<name>A0A2T0S0R5_9RHOB</name>
<evidence type="ECO:0000313" key="11">
    <source>
        <dbReference type="EMBL" id="PRY26893.1"/>
    </source>
</evidence>
<evidence type="ECO:0000256" key="1">
    <source>
        <dbReference type="ARBA" id="ARBA00001938"/>
    </source>
</evidence>
<evidence type="ECO:0000256" key="8">
    <source>
        <dbReference type="SAM" id="MobiDB-lite"/>
    </source>
</evidence>
<dbReference type="PROSITE" id="PS50968">
    <property type="entry name" value="BIOTINYL_LIPOYL"/>
    <property type="match status" value="1"/>
</dbReference>
<comment type="cofactor">
    <cofactor evidence="1 7">
        <name>(R)-lipoate</name>
        <dbReference type="ChEBI" id="CHEBI:83088"/>
    </cofactor>
</comment>
<feature type="domain" description="Lipoyl-binding" evidence="9">
    <location>
        <begin position="1"/>
        <end position="71"/>
    </location>
</feature>
<dbReference type="GO" id="GO:0005737">
    <property type="term" value="C:cytoplasm"/>
    <property type="evidence" value="ECO:0007669"/>
    <property type="project" value="TreeGrafter"/>
</dbReference>
<dbReference type="Gene3D" id="4.10.320.10">
    <property type="entry name" value="E3-binding domain"/>
    <property type="match status" value="1"/>
</dbReference>
<comment type="caution">
    <text evidence="11">The sequence shown here is derived from an EMBL/GenBank/DDBJ whole genome shotgun (WGS) entry which is preliminary data.</text>
</comment>